<dbReference type="Proteomes" id="UP000006174">
    <property type="component" value="Unassembled WGS sequence"/>
</dbReference>
<evidence type="ECO:0000256" key="4">
    <source>
        <dbReference type="ARBA" id="ARBA00022759"/>
    </source>
</evidence>
<evidence type="ECO:0000256" key="1">
    <source>
        <dbReference type="ARBA" id="ARBA00022695"/>
    </source>
</evidence>
<dbReference type="GO" id="GO:0046872">
    <property type="term" value="F:metal ion binding"/>
    <property type="evidence" value="ECO:0007669"/>
    <property type="project" value="UniProtKB-KW"/>
</dbReference>
<dbReference type="GO" id="GO:0004519">
    <property type="term" value="F:endonuclease activity"/>
    <property type="evidence" value="ECO:0007669"/>
    <property type="project" value="UniProtKB-KW"/>
</dbReference>
<dbReference type="Pfam" id="PF13976">
    <property type="entry name" value="gag_pre-integrs"/>
    <property type="match status" value="1"/>
</dbReference>
<gene>
    <name evidence="12" type="ORF">UHOR_01826</name>
</gene>
<keyword evidence="8" id="KW-0695">RNA-directed DNA polymerase</keyword>
<comment type="caution">
    <text evidence="12">The sequence shown here is derived from an EMBL/GenBank/DDBJ whole genome shotgun (WGS) entry which is preliminary data.</text>
</comment>
<dbReference type="PANTHER" id="PTHR42648">
    <property type="entry name" value="TRANSPOSASE, PUTATIVE-RELATED"/>
    <property type="match status" value="1"/>
</dbReference>
<keyword evidence="9" id="KW-0808">Transferase</keyword>
<keyword evidence="9" id="KW-0239">DNA-directed DNA polymerase</keyword>
<feature type="domain" description="GAG-pre-integrase" evidence="11">
    <location>
        <begin position="25"/>
        <end position="73"/>
    </location>
</feature>
<dbReference type="InterPro" id="IPR039537">
    <property type="entry name" value="Retrotran_Ty1/copia-like"/>
</dbReference>
<reference evidence="12 13" key="1">
    <citation type="journal article" date="2012" name="Plant Cell">
        <title>Genome comparison of barley and maize smut fungi reveals targeted loss of RNA silencing components and species-specific presence of transposable elements.</title>
        <authorList>
            <person name="Laurie J.D."/>
            <person name="Ali S."/>
            <person name="Linning R."/>
            <person name="Mannhaupt G."/>
            <person name="Wong P."/>
            <person name="Gueldener U."/>
            <person name="Muensterkoetter M."/>
            <person name="Moore R."/>
            <person name="Kahmann R."/>
            <person name="Bakkeren G."/>
            <person name="Schirawski J."/>
        </authorList>
    </citation>
    <scope>NUCLEOTIDE SEQUENCE [LARGE SCALE GENOMIC DNA]</scope>
    <source>
        <strain evidence="13">Uh4875-4</strain>
    </source>
</reference>
<dbReference type="GO" id="GO:0016787">
    <property type="term" value="F:hydrolase activity"/>
    <property type="evidence" value="ECO:0007669"/>
    <property type="project" value="UniProtKB-KW"/>
</dbReference>
<dbReference type="SUPFAM" id="SSF53098">
    <property type="entry name" value="Ribonuclease H-like"/>
    <property type="match status" value="1"/>
</dbReference>
<evidence type="ECO:0000256" key="8">
    <source>
        <dbReference type="ARBA" id="ARBA00022918"/>
    </source>
</evidence>
<evidence type="ECO:0000313" key="13">
    <source>
        <dbReference type="Proteomes" id="UP000006174"/>
    </source>
</evidence>
<dbReference type="GO" id="GO:0006310">
    <property type="term" value="P:DNA recombination"/>
    <property type="evidence" value="ECO:0007669"/>
    <property type="project" value="UniProtKB-KW"/>
</dbReference>
<name>I2G615_USTHO</name>
<keyword evidence="1" id="KW-0548">Nucleotidyltransferase</keyword>
<dbReference type="AlphaFoldDB" id="I2G615"/>
<evidence type="ECO:0000256" key="10">
    <source>
        <dbReference type="ARBA" id="ARBA00023172"/>
    </source>
</evidence>
<evidence type="ECO:0000256" key="2">
    <source>
        <dbReference type="ARBA" id="ARBA00022722"/>
    </source>
</evidence>
<evidence type="ECO:0000256" key="9">
    <source>
        <dbReference type="ARBA" id="ARBA00022932"/>
    </source>
</evidence>
<dbReference type="InterPro" id="IPR025724">
    <property type="entry name" value="GAG-pre-integrase_dom"/>
</dbReference>
<organism evidence="12 13">
    <name type="scientific">Ustilago hordei</name>
    <name type="common">Barley covered smut fungus</name>
    <dbReference type="NCBI Taxonomy" id="120017"/>
    <lineage>
        <taxon>Eukaryota</taxon>
        <taxon>Fungi</taxon>
        <taxon>Dikarya</taxon>
        <taxon>Basidiomycota</taxon>
        <taxon>Ustilaginomycotina</taxon>
        <taxon>Ustilaginomycetes</taxon>
        <taxon>Ustilaginales</taxon>
        <taxon>Ustilaginaceae</taxon>
        <taxon>Ustilago</taxon>
    </lineage>
</organism>
<keyword evidence="7" id="KW-0229">DNA integration</keyword>
<proteinExistence type="predicted"/>
<protein>
    <recommendedName>
        <fullName evidence="11">GAG-pre-integrase domain-containing protein</fullName>
    </recommendedName>
</protein>
<evidence type="ECO:0000256" key="3">
    <source>
        <dbReference type="ARBA" id="ARBA00022723"/>
    </source>
</evidence>
<dbReference type="GO" id="GO:0003964">
    <property type="term" value="F:RNA-directed DNA polymerase activity"/>
    <property type="evidence" value="ECO:0007669"/>
    <property type="project" value="UniProtKB-KW"/>
</dbReference>
<evidence type="ECO:0000256" key="7">
    <source>
        <dbReference type="ARBA" id="ARBA00022908"/>
    </source>
</evidence>
<keyword evidence="13" id="KW-1185">Reference proteome</keyword>
<sequence length="154" mass="17625">MTTSTPLFEGVNEEFEHIENELKISKQQLWHERLGHPGQDKSKAIISKLKDKHIVDLDPDTALKCEQCIQSKSMVTQMGQGSGKRAAGPLDLIHIDLIIDSFHMTEYTCMLVLVDDHSKYMHAQPLLWKSHAFVQLKRIVSFLETQMDQKLKAI</sequence>
<keyword evidence="10" id="KW-0233">DNA recombination</keyword>
<evidence type="ECO:0000313" key="12">
    <source>
        <dbReference type="EMBL" id="CCF54608.1"/>
    </source>
</evidence>
<evidence type="ECO:0000256" key="5">
    <source>
        <dbReference type="ARBA" id="ARBA00022801"/>
    </source>
</evidence>
<keyword evidence="5" id="KW-0378">Hydrolase</keyword>
<evidence type="ECO:0000256" key="6">
    <source>
        <dbReference type="ARBA" id="ARBA00022842"/>
    </source>
</evidence>
<dbReference type="GO" id="GO:0003887">
    <property type="term" value="F:DNA-directed DNA polymerase activity"/>
    <property type="evidence" value="ECO:0007669"/>
    <property type="project" value="UniProtKB-KW"/>
</dbReference>
<dbReference type="PANTHER" id="PTHR42648:SF11">
    <property type="entry name" value="TRANSPOSON TY4-P GAG-POL POLYPROTEIN"/>
    <property type="match status" value="1"/>
</dbReference>
<keyword evidence="3" id="KW-0479">Metal-binding</keyword>
<keyword evidence="2" id="KW-0540">Nuclease</keyword>
<dbReference type="InterPro" id="IPR012337">
    <property type="entry name" value="RNaseH-like_sf"/>
</dbReference>
<evidence type="ECO:0000259" key="11">
    <source>
        <dbReference type="Pfam" id="PF13976"/>
    </source>
</evidence>
<dbReference type="EMBL" id="CAGI01000193">
    <property type="protein sequence ID" value="CCF54608.1"/>
    <property type="molecule type" value="Genomic_DNA"/>
</dbReference>
<dbReference type="GO" id="GO:0015074">
    <property type="term" value="P:DNA integration"/>
    <property type="evidence" value="ECO:0007669"/>
    <property type="project" value="UniProtKB-KW"/>
</dbReference>
<accession>I2G615</accession>
<dbReference type="HOGENOM" id="CLU_1705572_0_0_1"/>
<keyword evidence="4" id="KW-0255">Endonuclease</keyword>
<keyword evidence="6" id="KW-0460">Magnesium</keyword>